<dbReference type="PROSITE" id="PS50082">
    <property type="entry name" value="WD_REPEATS_2"/>
    <property type="match status" value="1"/>
</dbReference>
<evidence type="ECO:0000313" key="6">
    <source>
        <dbReference type="Proteomes" id="UP001595833"/>
    </source>
</evidence>
<dbReference type="Gene3D" id="2.130.10.10">
    <property type="entry name" value="YVTN repeat-like/Quinoprotein amine dehydrogenase"/>
    <property type="match status" value="1"/>
</dbReference>
<dbReference type="InterPro" id="IPR027417">
    <property type="entry name" value="P-loop_NTPase"/>
</dbReference>
<keyword evidence="1 3" id="KW-0853">WD repeat</keyword>
<dbReference type="Pfam" id="PF13676">
    <property type="entry name" value="TIR_2"/>
    <property type="match status" value="1"/>
</dbReference>
<organism evidence="5 6">
    <name type="scientific">Saccharothrix xinjiangensis</name>
    <dbReference type="NCBI Taxonomy" id="204798"/>
    <lineage>
        <taxon>Bacteria</taxon>
        <taxon>Bacillati</taxon>
        <taxon>Actinomycetota</taxon>
        <taxon>Actinomycetes</taxon>
        <taxon>Pseudonocardiales</taxon>
        <taxon>Pseudonocardiaceae</taxon>
        <taxon>Saccharothrix</taxon>
    </lineage>
</organism>
<dbReference type="SUPFAM" id="SSF69322">
    <property type="entry name" value="Tricorn protease domain 2"/>
    <property type="match status" value="1"/>
</dbReference>
<evidence type="ECO:0000256" key="3">
    <source>
        <dbReference type="PROSITE-ProRule" id="PRU00221"/>
    </source>
</evidence>
<dbReference type="InterPro" id="IPR049052">
    <property type="entry name" value="nSTAND1"/>
</dbReference>
<dbReference type="PROSITE" id="PS00678">
    <property type="entry name" value="WD_REPEATS_1"/>
    <property type="match status" value="1"/>
</dbReference>
<comment type="caution">
    <text evidence="5">The sequence shown here is derived from an EMBL/GenBank/DDBJ whole genome shotgun (WGS) entry which is preliminary data.</text>
</comment>
<gene>
    <name evidence="5" type="ORF">ACFPFM_04550</name>
</gene>
<feature type="repeat" description="WD" evidence="3">
    <location>
        <begin position="745"/>
        <end position="779"/>
    </location>
</feature>
<feature type="domain" description="TIR" evidence="4">
    <location>
        <begin position="2"/>
        <end position="153"/>
    </location>
</feature>
<keyword evidence="6" id="KW-1185">Reference proteome</keyword>
<dbReference type="Proteomes" id="UP001595833">
    <property type="component" value="Unassembled WGS sequence"/>
</dbReference>
<dbReference type="Gene3D" id="3.40.50.10140">
    <property type="entry name" value="Toll/interleukin-1 receptor homology (TIR) domain"/>
    <property type="match status" value="1"/>
</dbReference>
<keyword evidence="2" id="KW-0677">Repeat</keyword>
<dbReference type="InterPro" id="IPR001680">
    <property type="entry name" value="WD40_rpt"/>
</dbReference>
<dbReference type="InterPro" id="IPR035897">
    <property type="entry name" value="Toll_tir_struct_dom_sf"/>
</dbReference>
<dbReference type="PROSITE" id="PS50104">
    <property type="entry name" value="TIR"/>
    <property type="match status" value="1"/>
</dbReference>
<protein>
    <submittedName>
        <fullName evidence="5">TIR domain-containing protein</fullName>
    </submittedName>
</protein>
<dbReference type="InterPro" id="IPR015943">
    <property type="entry name" value="WD40/YVTN_repeat-like_dom_sf"/>
</dbReference>
<evidence type="ECO:0000256" key="1">
    <source>
        <dbReference type="ARBA" id="ARBA00022574"/>
    </source>
</evidence>
<dbReference type="SUPFAM" id="SSF52200">
    <property type="entry name" value="Toll/Interleukin receptor TIR domain"/>
    <property type="match status" value="1"/>
</dbReference>
<dbReference type="InterPro" id="IPR019775">
    <property type="entry name" value="WD40_repeat_CS"/>
</dbReference>
<dbReference type="RefSeq" id="WP_380645780.1">
    <property type="nucleotide sequence ID" value="NZ_JBHSJB010000004.1"/>
</dbReference>
<proteinExistence type="predicted"/>
<dbReference type="SUPFAM" id="SSF52540">
    <property type="entry name" value="P-loop containing nucleoside triphosphate hydrolases"/>
    <property type="match status" value="1"/>
</dbReference>
<dbReference type="Pfam" id="PF20703">
    <property type="entry name" value="nSTAND1"/>
    <property type="match status" value="1"/>
</dbReference>
<sequence length="1344" mass="142809">MTVDGVFVSYRTGDGDWAATLVARELESRFGADRVFLASRTIRPGDDFTEQIDRWLDRSDVVLVVIGPRWLTASNGRGRRLDEPGDWVRYEVATALASGVRVIPVLLDGAEPPAEADLPPGTEALARSHVLRLRHGNDDRDIARLVDELAALAPEVRPARRPPGFRPYRGLETFREEDAALFHGRDREAARLRELVAAHPVVVVAGASGSGKSSLVRAALVPRLRAEGAEVGVFRPVVDTRPVAALLGAVRAAVGADLADRLDPDDVRLWADPLAAGVGRLVLVVDQFEELVAAAPDQAAELFDLAVALTRAAPARPGGPPALGVVCTVRGTDVDALPAGELARALETSGVFVPRMGPAELRAAVEAPVAGAAAFEAGLVERIVRDAGDAPGQLALVQFALTRLWETAGGGVLAHEAYDRVGGVAGALAGYADELLARPPWPDDLPLVERLLVQLARPVDSGGFAASPARLDRFEPELRAVAARLSANRLVVIRQDPGQPEVVALAHEALLHAWPPLRSWLVAARDFRAWQERLRGAVDQWLDAERDPAALPGGVPLARAEEWLATHGDRMAEVEREYVAAGRERREAVRRASATRVRWQRRLLVVLAVLTIVASASATFAVRANRQLDAQLRTQDARVMGQEAQRRAGGDPAVALRLALTSWHTDRDVPEAYAALLQQRLRLGQAVRLHPDQWDGAPTDWLSSADGAVTAALATTTGGEPGLRVWPGALDGAPGSWQVDDVPGVTAAALDSDGGRLAAVGDDRRIRLWDVASRTRQAVLDPGDGPPASDSRDVLRFSPDGSRLLHVHETGSDGGGRRVAIRVWDVERGEPVPARATGLPPRWSDFWLGADGRSLVVAQPFGTGEVIVFDLETGRERRRFEDAAVVGRGASVLTCAGDALRVVDAATGTTLRDIDRRHCHLPGLAVDTTGRYAVESHRAGDPNGYDVLVLLDLATGGRYSVTAPGRDAEDAGRLTTVPRSDGSALVAMPVGTAVVALRATTAEPRAGLTFAAGTPVGDGVHEVRVTGDEVVLLDAGGREVARQVAPHLLDPALVNGSSVPAPTADGSRLVFTASGHVAVYSVPDLAVVRTFRVPSPADPDRPCDQARWGADVFSTAAREVTVVCEGVLTRWRTDSGGPLEEPLDLGERARGERDNTVRVRPRPGRPDEVLALPDRRRLEVWDTRTRTRAASVDLGLPVSGTGTTSLVPDAGGGRVAVHHEGGTITLRDLDAGGATVLGFPPRAPVRGVLGFGPDDTLLVLLDLPDANAIQVRDVSPGAEDSVLAVVHPPGASTWRLDGDRLATEWADSLLTLDPAGWYRDLCALPGREPVADAPTNGREGGLCS</sequence>
<dbReference type="SUPFAM" id="SSF82171">
    <property type="entry name" value="DPP6 N-terminal domain-like"/>
    <property type="match status" value="1"/>
</dbReference>
<evidence type="ECO:0000259" key="4">
    <source>
        <dbReference type="PROSITE" id="PS50104"/>
    </source>
</evidence>
<accession>A0ABV9XRU4</accession>
<evidence type="ECO:0000313" key="5">
    <source>
        <dbReference type="EMBL" id="MFC5053025.1"/>
    </source>
</evidence>
<dbReference type="InterPro" id="IPR000157">
    <property type="entry name" value="TIR_dom"/>
</dbReference>
<evidence type="ECO:0000256" key="2">
    <source>
        <dbReference type="ARBA" id="ARBA00022737"/>
    </source>
</evidence>
<dbReference type="EMBL" id="JBHSJB010000004">
    <property type="protein sequence ID" value="MFC5053025.1"/>
    <property type="molecule type" value="Genomic_DNA"/>
</dbReference>
<reference evidence="6" key="1">
    <citation type="journal article" date="2019" name="Int. J. Syst. Evol. Microbiol.">
        <title>The Global Catalogue of Microorganisms (GCM) 10K type strain sequencing project: providing services to taxonomists for standard genome sequencing and annotation.</title>
        <authorList>
            <consortium name="The Broad Institute Genomics Platform"/>
            <consortium name="The Broad Institute Genome Sequencing Center for Infectious Disease"/>
            <person name="Wu L."/>
            <person name="Ma J."/>
        </authorList>
    </citation>
    <scope>NUCLEOTIDE SEQUENCE [LARGE SCALE GENOMIC DNA]</scope>
    <source>
        <strain evidence="6">KCTC 12848</strain>
    </source>
</reference>
<name>A0ABV9XRU4_9PSEU</name>